<evidence type="ECO:0000259" key="3">
    <source>
        <dbReference type="Pfam" id="PF25117"/>
    </source>
</evidence>
<feature type="domain" description="Agd3 deacetylase" evidence="1">
    <location>
        <begin position="70"/>
        <end position="427"/>
    </location>
</feature>
<protein>
    <submittedName>
        <fullName evidence="4">Uncharacterized protein</fullName>
    </submittedName>
</protein>
<dbReference type="GeneID" id="87812999"/>
<dbReference type="PANTHER" id="PTHR31002:SF34">
    <property type="entry name" value="CELL WALL PROTEIN CWP1-RELATED"/>
    <property type="match status" value="1"/>
</dbReference>
<keyword evidence="5" id="KW-1185">Reference proteome</keyword>
<proteinExistence type="predicted"/>
<dbReference type="Pfam" id="PF25116">
    <property type="entry name" value="CBM87_Agd3"/>
    <property type="match status" value="1"/>
</dbReference>
<evidence type="ECO:0000313" key="4">
    <source>
        <dbReference type="EMBL" id="WOO86359.1"/>
    </source>
</evidence>
<dbReference type="Proteomes" id="UP000827549">
    <property type="component" value="Chromosome 8"/>
</dbReference>
<reference evidence="4" key="1">
    <citation type="submission" date="2023-10" db="EMBL/GenBank/DDBJ databases">
        <authorList>
            <person name="Noh H."/>
        </authorList>
    </citation>
    <scope>NUCLEOTIDE SEQUENCE</scope>
    <source>
        <strain evidence="4">DUCC4014</strain>
    </source>
</reference>
<dbReference type="GO" id="GO:0005199">
    <property type="term" value="F:structural constituent of cell wall"/>
    <property type="evidence" value="ECO:0007669"/>
    <property type="project" value="TreeGrafter"/>
</dbReference>
<evidence type="ECO:0000313" key="5">
    <source>
        <dbReference type="Proteomes" id="UP000827549"/>
    </source>
</evidence>
<dbReference type="InterPro" id="IPR056825">
    <property type="entry name" value="Agd3_C"/>
</dbReference>
<dbReference type="GO" id="GO:0009277">
    <property type="term" value="C:fungal-type cell wall"/>
    <property type="evidence" value="ECO:0007669"/>
    <property type="project" value="TreeGrafter"/>
</dbReference>
<dbReference type="RefSeq" id="XP_062632385.1">
    <property type="nucleotide sequence ID" value="XM_062776401.1"/>
</dbReference>
<gene>
    <name evidence="4" type="ORF">LOC62_08G009838</name>
</gene>
<evidence type="ECO:0000259" key="1">
    <source>
        <dbReference type="Pfam" id="PF25115"/>
    </source>
</evidence>
<feature type="domain" description="Agd3 C-terminal" evidence="3">
    <location>
        <begin position="435"/>
        <end position="501"/>
    </location>
</feature>
<feature type="domain" description="Agd3 CBM87" evidence="2">
    <location>
        <begin position="3"/>
        <end position="56"/>
    </location>
</feature>
<organism evidence="4 5">
    <name type="scientific">Vanrija pseudolonga</name>
    <dbReference type="NCBI Taxonomy" id="143232"/>
    <lineage>
        <taxon>Eukaryota</taxon>
        <taxon>Fungi</taxon>
        <taxon>Dikarya</taxon>
        <taxon>Basidiomycota</taxon>
        <taxon>Agaricomycotina</taxon>
        <taxon>Tremellomycetes</taxon>
        <taxon>Trichosporonales</taxon>
        <taxon>Trichosporonaceae</taxon>
        <taxon>Vanrija</taxon>
    </lineage>
</organism>
<dbReference type="Pfam" id="PF25117">
    <property type="entry name" value="Agd3_C"/>
    <property type="match status" value="1"/>
</dbReference>
<evidence type="ECO:0000259" key="2">
    <source>
        <dbReference type="Pfam" id="PF25116"/>
    </source>
</evidence>
<dbReference type="PANTHER" id="PTHR31002">
    <property type="entry name" value="SERIPAUPERIN"/>
    <property type="match status" value="1"/>
</dbReference>
<accession>A0AAF0YJC2</accession>
<dbReference type="InterPro" id="IPR056826">
    <property type="entry name" value="Agd3_CE"/>
</dbReference>
<dbReference type="AlphaFoldDB" id="A0AAF0YJC2"/>
<dbReference type="InterPro" id="IPR050788">
    <property type="entry name" value="Yeast_SRP1/TIP1_CWP"/>
</dbReference>
<sequence length="503" mass="55017">MAVAMYGPESAGTFTTKTVAAVMNTVGTRQTWVWFTSWASQWSPACAFLQHAPIHWLTRGVFVGKRKTHLSPQIDDLELATDLYSPNGTTFRIRPADLDGHVSWQVDLNSRLPAGSSFRLELGHNGNGDIDVVTNPTSGAGVCFPDYPVYTNDVADTALEWVKPLGTGVDAWPVEFQTCALLDPLTTWYQTSSNRDAFAHVSHTFTHLELNNATYHDAAREIQFNEAWLTQTGIASGAHFSPHGLIPPAIIGLHNGDVIQAWLNNGVTHVVGDNTRPILRNPTSVYWPAISTTVINCYDGLVISTRFATFIYYSCDTFDCDVTEWHALIGTSGTYQDMLTLSKNENTNYLFNLQANPYMFHQANMRLIDAPTYTVGPKTGRMSLVQLWVETVAQELARLTNWPIISLTHDENAQYFLDRMALDNCHPGATYTLTSDGKGISQIVVTTNGNTCSVPVPVTIPSGSASTSGGSVTADQVGSEPPIQWVTLNGSPVTLTFNPPIAI</sequence>
<name>A0AAF0YJC2_9TREE</name>
<dbReference type="EMBL" id="CP086721">
    <property type="protein sequence ID" value="WOO86359.1"/>
    <property type="molecule type" value="Genomic_DNA"/>
</dbReference>
<dbReference type="InterPro" id="IPR056827">
    <property type="entry name" value="CBM87_Agd3"/>
</dbReference>
<dbReference type="GO" id="GO:0031505">
    <property type="term" value="P:fungal-type cell wall organization"/>
    <property type="evidence" value="ECO:0007669"/>
    <property type="project" value="TreeGrafter"/>
</dbReference>
<dbReference type="GO" id="GO:0000324">
    <property type="term" value="C:fungal-type vacuole"/>
    <property type="evidence" value="ECO:0007669"/>
    <property type="project" value="TreeGrafter"/>
</dbReference>
<dbReference type="Pfam" id="PF25115">
    <property type="entry name" value="Agd3_CE"/>
    <property type="match status" value="1"/>
</dbReference>